<evidence type="ECO:0008006" key="4">
    <source>
        <dbReference type="Google" id="ProtNLM"/>
    </source>
</evidence>
<sequence>MAAVNSGAVASLLAHSIKPQHFGSRTSSVTACQFRHTTILSSYVSRNSFHSTALRNKPNLPQQKTAPLSSYTSCHQSTPVLSSTSLKVADRRLLTVYQGQSRGLSGFGGFGSSGKGSDAGKASSLPPSFRTGSKWDVPALPSNSTTTAPTPLLKRPIAPTPRTWTTLREPLESDPVPAEDSQANIELNLKKLKAISSVTKKKQAYSPYLLISQLPSTVMPDDIRRLADSKDSIKDIIFHRNQFMEFQNRVTVVFRSATDAVDFITQKYGKFVSGHKVNMTMLDPYNPKDKRSIPPNLRSEPFSGHLVLISGIPAASRPDHLRTEFRRFQLMDTTEAAIIPVPSKRMASSCQYLIRLSSRSEAFRFVRTYHNTFFQFKEFRKRCPIRTTIIY</sequence>
<evidence type="ECO:0000313" key="3">
    <source>
        <dbReference type="Proteomes" id="UP001194696"/>
    </source>
</evidence>
<accession>A0ABQ7KHI0</accession>
<evidence type="ECO:0000256" key="1">
    <source>
        <dbReference type="SAM" id="MobiDB-lite"/>
    </source>
</evidence>
<proteinExistence type="predicted"/>
<dbReference type="InterPro" id="IPR035979">
    <property type="entry name" value="RBD_domain_sf"/>
</dbReference>
<feature type="compositionally biased region" description="Low complexity" evidence="1">
    <location>
        <begin position="115"/>
        <end position="125"/>
    </location>
</feature>
<organism evidence="2 3">
    <name type="scientific">Linnemannia gamsii</name>
    <dbReference type="NCBI Taxonomy" id="64522"/>
    <lineage>
        <taxon>Eukaryota</taxon>
        <taxon>Fungi</taxon>
        <taxon>Fungi incertae sedis</taxon>
        <taxon>Mucoromycota</taxon>
        <taxon>Mortierellomycotina</taxon>
        <taxon>Mortierellomycetes</taxon>
        <taxon>Mortierellales</taxon>
        <taxon>Mortierellaceae</taxon>
        <taxon>Linnemannia</taxon>
    </lineage>
</organism>
<keyword evidence="3" id="KW-1185">Reference proteome</keyword>
<evidence type="ECO:0000313" key="2">
    <source>
        <dbReference type="EMBL" id="KAG0298925.1"/>
    </source>
</evidence>
<dbReference type="SUPFAM" id="SSF54928">
    <property type="entry name" value="RNA-binding domain, RBD"/>
    <property type="match status" value="1"/>
</dbReference>
<dbReference type="CDD" id="cd00590">
    <property type="entry name" value="RRM_SF"/>
    <property type="match status" value="2"/>
</dbReference>
<comment type="caution">
    <text evidence="2">The sequence shown here is derived from an EMBL/GenBank/DDBJ whole genome shotgun (WGS) entry which is preliminary data.</text>
</comment>
<protein>
    <recommendedName>
        <fullName evidence="4">RRM domain-containing protein</fullName>
    </recommendedName>
</protein>
<gene>
    <name evidence="2" type="ORF">BGZ96_004232</name>
</gene>
<name>A0ABQ7KHI0_9FUNG</name>
<feature type="region of interest" description="Disordered" evidence="1">
    <location>
        <begin position="53"/>
        <end position="77"/>
    </location>
</feature>
<feature type="region of interest" description="Disordered" evidence="1">
    <location>
        <begin position="107"/>
        <end position="158"/>
    </location>
</feature>
<dbReference type="EMBL" id="JAAAIM010000002">
    <property type="protein sequence ID" value="KAG0298925.1"/>
    <property type="molecule type" value="Genomic_DNA"/>
</dbReference>
<dbReference type="Proteomes" id="UP001194696">
    <property type="component" value="Unassembled WGS sequence"/>
</dbReference>
<reference evidence="2 3" key="1">
    <citation type="journal article" date="2020" name="Fungal Divers.">
        <title>Resolving the Mortierellaceae phylogeny through synthesis of multi-gene phylogenetics and phylogenomics.</title>
        <authorList>
            <person name="Vandepol N."/>
            <person name="Liber J."/>
            <person name="Desiro A."/>
            <person name="Na H."/>
            <person name="Kennedy M."/>
            <person name="Barry K."/>
            <person name="Grigoriev I.V."/>
            <person name="Miller A.N."/>
            <person name="O'Donnell K."/>
            <person name="Stajich J.E."/>
            <person name="Bonito G."/>
        </authorList>
    </citation>
    <scope>NUCLEOTIDE SEQUENCE [LARGE SCALE GENOMIC DNA]</scope>
    <source>
        <strain evidence="2 3">AD045</strain>
    </source>
</reference>